<dbReference type="PANTHER" id="PTHR43162">
    <property type="match status" value="1"/>
</dbReference>
<dbReference type="OrthoDB" id="419598at2759"/>
<name>A0A4Q2DIU8_9AGAR</name>
<sequence length="281" mass="31061">MSTLLTGGTSRIGLAIAKRLKAAGKDVIIGTRTPSKVPSEYKHVLLDWEDASTFGNPFNGTEYQIDNVYILPPPVAFNMLEITKPFIDLAIEKGVKNFVLLSAAIFEKGGLLAGAIHEYLDSKPNIDYFVLRPTWFTENFLTTQGQSIRERGEIVTVVPKGRIPFIAIEDIAQAGFEYITQGSSTKDKVIIGPESLTYSEVAQILSEIIGKPVTHRAISAEEQEARYTSYGMTLEYAKFLVAEEVKTDGDTEAALVEKENKFVGKLSVRDVLEENKAFWSS</sequence>
<dbReference type="InterPro" id="IPR051604">
    <property type="entry name" value="Ergot_Alk_Oxidoreductase"/>
</dbReference>
<dbReference type="PANTHER" id="PTHR43162:SF1">
    <property type="entry name" value="PRESTALK A DIFFERENTIATION PROTEIN A"/>
    <property type="match status" value="1"/>
</dbReference>
<accession>A0A4Q2DIU8</accession>
<dbReference type="Gene3D" id="3.90.25.10">
    <property type="entry name" value="UDP-galactose 4-epimerase, domain 1"/>
    <property type="match status" value="1"/>
</dbReference>
<dbReference type="AlphaFoldDB" id="A0A4Q2DIU8"/>
<comment type="caution">
    <text evidence="1">The sequence shown here is derived from an EMBL/GenBank/DDBJ whole genome shotgun (WGS) entry which is preliminary data.</text>
</comment>
<gene>
    <name evidence="1" type="ORF">EST38_g5936</name>
</gene>
<evidence type="ECO:0000313" key="1">
    <source>
        <dbReference type="EMBL" id="RXW19920.1"/>
    </source>
</evidence>
<dbReference type="EMBL" id="SDEE01000176">
    <property type="protein sequence ID" value="RXW19920.1"/>
    <property type="molecule type" value="Genomic_DNA"/>
</dbReference>
<proteinExistence type="predicted"/>
<dbReference type="STRING" id="2316362.A0A4Q2DIU8"/>
<dbReference type="InterPro" id="IPR036291">
    <property type="entry name" value="NAD(P)-bd_dom_sf"/>
</dbReference>
<evidence type="ECO:0000313" key="2">
    <source>
        <dbReference type="Proteomes" id="UP000290288"/>
    </source>
</evidence>
<evidence type="ECO:0008006" key="3">
    <source>
        <dbReference type="Google" id="ProtNLM"/>
    </source>
</evidence>
<dbReference type="Gene3D" id="3.40.50.720">
    <property type="entry name" value="NAD(P)-binding Rossmann-like Domain"/>
    <property type="match status" value="1"/>
</dbReference>
<reference evidence="1 2" key="1">
    <citation type="submission" date="2019-01" db="EMBL/GenBank/DDBJ databases">
        <title>Draft genome sequence of Psathyrella aberdarensis IHI B618.</title>
        <authorList>
            <person name="Buettner E."/>
            <person name="Kellner H."/>
        </authorList>
    </citation>
    <scope>NUCLEOTIDE SEQUENCE [LARGE SCALE GENOMIC DNA]</scope>
    <source>
        <strain evidence="1 2">IHI B618</strain>
    </source>
</reference>
<organism evidence="1 2">
    <name type="scientific">Candolleomyces aberdarensis</name>
    <dbReference type="NCBI Taxonomy" id="2316362"/>
    <lineage>
        <taxon>Eukaryota</taxon>
        <taxon>Fungi</taxon>
        <taxon>Dikarya</taxon>
        <taxon>Basidiomycota</taxon>
        <taxon>Agaricomycotina</taxon>
        <taxon>Agaricomycetes</taxon>
        <taxon>Agaricomycetidae</taxon>
        <taxon>Agaricales</taxon>
        <taxon>Agaricineae</taxon>
        <taxon>Psathyrellaceae</taxon>
        <taxon>Candolleomyces</taxon>
    </lineage>
</organism>
<keyword evidence="2" id="KW-1185">Reference proteome</keyword>
<dbReference type="SUPFAM" id="SSF51735">
    <property type="entry name" value="NAD(P)-binding Rossmann-fold domains"/>
    <property type="match status" value="1"/>
</dbReference>
<dbReference type="Proteomes" id="UP000290288">
    <property type="component" value="Unassembled WGS sequence"/>
</dbReference>
<protein>
    <recommendedName>
        <fullName evidence="3">Agroclavine dehydrogenase</fullName>
    </recommendedName>
</protein>